<sequence length="719" mass="77052">MSPQALPPSFPRRHARTLRFSLGAPRAFTVSPDGARVVFLRSRSGTDRASVLWVLDADAAADSEIAERVAADPVALLRGASEQLSARERARRERSRESGAGIVGYATDAAVELAAFALSGRLFTAELRAGTARELRVPGPVIDPRPSPDGRHVAYVSGGALRVVGAEGEDDRALAAPDPAPDAAADTVAYGLAEFIAAEEMGRSRGFWWSPESDRLLVARVDDAPVQRWWIADPAHPEREPAPVAYPAAGTPNADVRLFVLGLDGTRTEVAWDRARYPYLNRVHWSSAGAPLLLVQSRDQRGQLYLAVDPDTGSTRMVHADEDPDWLELSPGAPAWTPSGQLVRIADEGGARVLSVGERPLTGPQLQVRAVLDIADEDVLVAASAGTAAKSAETGETHVYRVNELGVERISQEPGVHSAVRSGGVTVLVSARPGHPGAQVQVLRDGKQLAQIASYAELPGITPRLTLTEAGARRIPCAVLLPTDYREEDGPLPVLLDPYGGPHHARVVAAHNPYLTSQWFADQGFAVLIADGRGTPGRSPAWEKEIRDTMAAVVLDDQVDALHALAETFPFDLSRVAIRGWSFGGYLAGLAALRRPDVFHAAVVGAPVTDQRLYDTHYTERYLGDPKAQPAVYAENSLVTDEGLSGAVEPARPMMIVHGLADDNVVMAHTLRLSSALLAAGRPHEVLPLSGVTHMTPQEQVAENLLLLQVDFLKRSLGM</sequence>
<dbReference type="EMBL" id="JAAAHS010000085">
    <property type="protein sequence ID" value="NBE52485.1"/>
    <property type="molecule type" value="Genomic_DNA"/>
</dbReference>
<keyword evidence="2" id="KW-0378">Hydrolase</keyword>
<dbReference type="InterPro" id="IPR029058">
    <property type="entry name" value="AB_hydrolase_fold"/>
</dbReference>
<reference evidence="5" key="1">
    <citation type="submission" date="2020-01" db="EMBL/GenBank/DDBJ databases">
        <title>Whole-genome analyses of novel actinobacteria.</title>
        <authorList>
            <person name="Sahin N."/>
        </authorList>
    </citation>
    <scope>NUCLEOTIDE SEQUENCE</scope>
    <source>
        <strain evidence="5">YC537</strain>
    </source>
</reference>
<evidence type="ECO:0000259" key="4">
    <source>
        <dbReference type="Pfam" id="PF00930"/>
    </source>
</evidence>
<dbReference type="OrthoDB" id="9812921at2"/>
<evidence type="ECO:0000313" key="5">
    <source>
        <dbReference type="EMBL" id="NBE52485.1"/>
    </source>
</evidence>
<dbReference type="PROSITE" id="PS00708">
    <property type="entry name" value="PRO_ENDOPEP_SER"/>
    <property type="match status" value="1"/>
</dbReference>
<name>A0A964UVN9_9ACTN</name>
<dbReference type="Gene3D" id="3.40.50.1820">
    <property type="entry name" value="alpha/beta hydrolase"/>
    <property type="match status" value="1"/>
</dbReference>
<dbReference type="SUPFAM" id="SSF82171">
    <property type="entry name" value="DPP6 N-terminal domain-like"/>
    <property type="match status" value="1"/>
</dbReference>
<keyword evidence="6" id="KW-1185">Reference proteome</keyword>
<dbReference type="PANTHER" id="PTHR11731:SF193">
    <property type="entry name" value="DIPEPTIDYL PEPTIDASE 9"/>
    <property type="match status" value="1"/>
</dbReference>
<dbReference type="InterPro" id="IPR011659">
    <property type="entry name" value="WD40"/>
</dbReference>
<evidence type="ECO:0000313" key="6">
    <source>
        <dbReference type="Proteomes" id="UP000598297"/>
    </source>
</evidence>
<organism evidence="5 6">
    <name type="scientific">Streptomyces boluensis</name>
    <dbReference type="NCBI Taxonomy" id="1775135"/>
    <lineage>
        <taxon>Bacteria</taxon>
        <taxon>Bacillati</taxon>
        <taxon>Actinomycetota</taxon>
        <taxon>Actinomycetes</taxon>
        <taxon>Kitasatosporales</taxon>
        <taxon>Streptomycetaceae</taxon>
        <taxon>Streptomyces</taxon>
    </lineage>
</organism>
<evidence type="ECO:0000259" key="3">
    <source>
        <dbReference type="Pfam" id="PF00326"/>
    </source>
</evidence>
<dbReference type="AlphaFoldDB" id="A0A964UVN9"/>
<proteinExistence type="predicted"/>
<dbReference type="InterPro" id="IPR001375">
    <property type="entry name" value="Peptidase_S9_cat"/>
</dbReference>
<dbReference type="SUPFAM" id="SSF53474">
    <property type="entry name" value="alpha/beta-Hydrolases"/>
    <property type="match status" value="1"/>
</dbReference>
<dbReference type="PRINTS" id="PR00862">
    <property type="entry name" value="PROLIGOPTASE"/>
</dbReference>
<dbReference type="Pfam" id="PF07676">
    <property type="entry name" value="PD40"/>
    <property type="match status" value="1"/>
</dbReference>
<keyword evidence="1" id="KW-0645">Protease</keyword>
<comment type="caution">
    <text evidence="5">The sequence shown here is derived from an EMBL/GenBank/DDBJ whole genome shotgun (WGS) entry which is preliminary data.</text>
</comment>
<dbReference type="InterPro" id="IPR002469">
    <property type="entry name" value="Peptidase_S9B_N"/>
</dbReference>
<dbReference type="PANTHER" id="PTHR11731">
    <property type="entry name" value="PROTEASE FAMILY S9B,C DIPEPTIDYL-PEPTIDASE IV-RELATED"/>
    <property type="match status" value="1"/>
</dbReference>
<dbReference type="Proteomes" id="UP000598297">
    <property type="component" value="Unassembled WGS sequence"/>
</dbReference>
<feature type="domain" description="Peptidase S9 prolyl oligopeptidase catalytic" evidence="3">
    <location>
        <begin position="517"/>
        <end position="718"/>
    </location>
</feature>
<dbReference type="InterPro" id="IPR050278">
    <property type="entry name" value="Serine_Prot_S9B/DPPIV"/>
</dbReference>
<evidence type="ECO:0000256" key="2">
    <source>
        <dbReference type="ARBA" id="ARBA00022801"/>
    </source>
</evidence>
<dbReference type="Pfam" id="PF00326">
    <property type="entry name" value="Peptidase_S9"/>
    <property type="match status" value="1"/>
</dbReference>
<dbReference type="Gene3D" id="2.140.10.30">
    <property type="entry name" value="Dipeptidylpeptidase IV, N-terminal domain"/>
    <property type="match status" value="1"/>
</dbReference>
<protein>
    <submittedName>
        <fullName evidence="5">Prolyl oligopeptidase family serine peptidase</fullName>
    </submittedName>
</protein>
<dbReference type="Pfam" id="PF00930">
    <property type="entry name" value="DPPIV_N"/>
    <property type="match status" value="1"/>
</dbReference>
<dbReference type="GO" id="GO:0004252">
    <property type="term" value="F:serine-type endopeptidase activity"/>
    <property type="evidence" value="ECO:0007669"/>
    <property type="project" value="InterPro"/>
</dbReference>
<dbReference type="GO" id="GO:0008239">
    <property type="term" value="F:dipeptidyl-peptidase activity"/>
    <property type="evidence" value="ECO:0007669"/>
    <property type="project" value="TreeGrafter"/>
</dbReference>
<gene>
    <name evidence="5" type="ORF">GUY60_13815</name>
</gene>
<accession>A0A964UVN9</accession>
<dbReference type="InterPro" id="IPR002470">
    <property type="entry name" value="Peptidase_S9A"/>
</dbReference>
<evidence type="ECO:0000256" key="1">
    <source>
        <dbReference type="ARBA" id="ARBA00022670"/>
    </source>
</evidence>
<dbReference type="InterPro" id="IPR002471">
    <property type="entry name" value="Pept_S9_AS"/>
</dbReference>
<dbReference type="GO" id="GO:0006508">
    <property type="term" value="P:proteolysis"/>
    <property type="evidence" value="ECO:0007669"/>
    <property type="project" value="UniProtKB-KW"/>
</dbReference>
<feature type="domain" description="Dipeptidylpeptidase IV N-terminal" evidence="4">
    <location>
        <begin position="119"/>
        <end position="423"/>
    </location>
</feature>